<protein>
    <recommendedName>
        <fullName evidence="3">Phage gp6-like head-tail connector protein</fullName>
    </recommendedName>
</protein>
<dbReference type="CDD" id="cd08054">
    <property type="entry name" value="gp6"/>
    <property type="match status" value="1"/>
</dbReference>
<dbReference type="Gene3D" id="1.10.3230.30">
    <property type="entry name" value="Phage gp6-like head-tail connector protein"/>
    <property type="match status" value="1"/>
</dbReference>
<reference evidence="1 2" key="1">
    <citation type="journal article" date="2016" name="PeerJ">
        <title>Gall-ID: tools for genotyping gall-causing phytopathogenic bacteria.</title>
        <authorList>
            <person name="Davis E.W.II."/>
            <person name="Weisberg A.J."/>
            <person name="Tabima J.F."/>
            <person name="Grunwald N.J."/>
            <person name="Chang J.H."/>
        </authorList>
    </citation>
    <scope>NUCLEOTIDE SEQUENCE [LARGE SCALE GENOMIC DNA]</scope>
    <source>
        <strain evidence="1 2">N2/73</strain>
    </source>
</reference>
<dbReference type="Proteomes" id="UP000093451">
    <property type="component" value="Unassembled WGS sequence"/>
</dbReference>
<accession>A0AB36ESL9</accession>
<dbReference type="InterPro" id="IPR006450">
    <property type="entry name" value="Phage_HK97_gp6-like"/>
</dbReference>
<dbReference type="Pfam" id="PF05135">
    <property type="entry name" value="Phage_connect_1"/>
    <property type="match status" value="1"/>
</dbReference>
<gene>
    <name evidence="1" type="ORF">A6U91_02550</name>
</gene>
<evidence type="ECO:0000313" key="2">
    <source>
        <dbReference type="Proteomes" id="UP000093451"/>
    </source>
</evidence>
<dbReference type="EMBL" id="LXKT01000001">
    <property type="protein sequence ID" value="OCJ42736.1"/>
    <property type="molecule type" value="Genomic_DNA"/>
</dbReference>
<comment type="caution">
    <text evidence="1">The sequence shown here is derived from an EMBL/GenBank/DDBJ whole genome shotgun (WGS) entry which is preliminary data.</text>
</comment>
<dbReference type="AlphaFoldDB" id="A0AB36ESL9"/>
<sequence length="113" mass="12191">MSIVTLSLLKAHLGTDDLIDAGALGDLANGTDELLQHYLEAAEAWASGYLGFPITDLGPTIPADVKQAVMQMAAHLYQNREAALIGVNVYELPFGVDGFLRKYRKEVTGRGTE</sequence>
<dbReference type="RefSeq" id="WP_065687255.1">
    <property type="nucleotide sequence ID" value="NZ_LXKT01000001.1"/>
</dbReference>
<proteinExistence type="predicted"/>
<organism evidence="1 2">
    <name type="scientific">Agrobacterium tumefaciens</name>
    <dbReference type="NCBI Taxonomy" id="358"/>
    <lineage>
        <taxon>Bacteria</taxon>
        <taxon>Pseudomonadati</taxon>
        <taxon>Pseudomonadota</taxon>
        <taxon>Alphaproteobacteria</taxon>
        <taxon>Hyphomicrobiales</taxon>
        <taxon>Rhizobiaceae</taxon>
        <taxon>Rhizobium/Agrobacterium group</taxon>
        <taxon>Agrobacterium</taxon>
        <taxon>Agrobacterium tumefaciens complex</taxon>
    </lineage>
</organism>
<evidence type="ECO:0000313" key="1">
    <source>
        <dbReference type="EMBL" id="OCJ42736.1"/>
    </source>
</evidence>
<dbReference type="InterPro" id="IPR021146">
    <property type="entry name" value="Phage_gp6-like_head-tail"/>
</dbReference>
<name>A0AB36ESL9_AGRTU</name>
<dbReference type="NCBIfam" id="TIGR01560">
    <property type="entry name" value="put_DNA_pack"/>
    <property type="match status" value="1"/>
</dbReference>
<evidence type="ECO:0008006" key="3">
    <source>
        <dbReference type="Google" id="ProtNLM"/>
    </source>
</evidence>